<keyword evidence="3" id="KW-1185">Reference proteome</keyword>
<comment type="caution">
    <text evidence="2">The sequence shown here is derived from an EMBL/GenBank/DDBJ whole genome shotgun (WGS) entry which is preliminary data.</text>
</comment>
<dbReference type="PANTHER" id="PTHR35392">
    <property type="entry name" value="ZN(II)2CYS6 TRANSCRIPTION FACTOR (EUROFUNG)-RELATED-RELATED"/>
    <property type="match status" value="1"/>
</dbReference>
<feature type="region of interest" description="Disordered" evidence="1">
    <location>
        <begin position="137"/>
        <end position="162"/>
    </location>
</feature>
<dbReference type="STRING" id="2004952.A0A2C5YKR8"/>
<reference evidence="2 3" key="1">
    <citation type="submission" date="2017-06" db="EMBL/GenBank/DDBJ databases">
        <title>Ant-infecting Ophiocordyceps genomes reveal a high diversity of potential behavioral manipulation genes and a possible major role for enterotoxins.</title>
        <authorList>
            <person name="De Bekker C."/>
            <person name="Evans H.C."/>
            <person name="Brachmann A."/>
            <person name="Hughes D.P."/>
        </authorList>
    </citation>
    <scope>NUCLEOTIDE SEQUENCE [LARGE SCALE GENOMIC DNA]</scope>
    <source>
        <strain evidence="2 3">Map16</strain>
    </source>
</reference>
<protein>
    <submittedName>
        <fullName evidence="2">Uncharacterized protein</fullName>
    </submittedName>
</protein>
<evidence type="ECO:0000256" key="1">
    <source>
        <dbReference type="SAM" id="MobiDB-lite"/>
    </source>
</evidence>
<name>A0A2C5YKR8_9HYPO</name>
<organism evidence="2 3">
    <name type="scientific">Ophiocordyceps camponoti-rufipedis</name>
    <dbReference type="NCBI Taxonomy" id="2004952"/>
    <lineage>
        <taxon>Eukaryota</taxon>
        <taxon>Fungi</taxon>
        <taxon>Dikarya</taxon>
        <taxon>Ascomycota</taxon>
        <taxon>Pezizomycotina</taxon>
        <taxon>Sordariomycetes</taxon>
        <taxon>Hypocreomycetidae</taxon>
        <taxon>Hypocreales</taxon>
        <taxon>Ophiocordycipitaceae</taxon>
        <taxon>Ophiocordyceps</taxon>
    </lineage>
</organism>
<dbReference type="InterPro" id="IPR052973">
    <property type="entry name" value="Fungal_sec-metab_reg_TF"/>
</dbReference>
<dbReference type="AlphaFoldDB" id="A0A2C5YKR8"/>
<gene>
    <name evidence="2" type="ORF">CDD80_172</name>
</gene>
<dbReference type="Proteomes" id="UP000226431">
    <property type="component" value="Unassembled WGS sequence"/>
</dbReference>
<proteinExistence type="predicted"/>
<feature type="region of interest" description="Disordered" evidence="1">
    <location>
        <begin position="1"/>
        <end position="24"/>
    </location>
</feature>
<accession>A0A2C5YKR8</accession>
<sequence>MPQDQGSPGSPGGKSGKPHATGHQLDSADSLLPYYWSYPSTPSAMRFPLVKQINSLTHYLCNCTAGLTWHSFGVYCPIYDASQPHQYGNEKQAQFMHMTPHLEPQGLPLVEPGQLDPGPPEADNHALSMTGYMEQERMQLASPPDSVKGSLFPQDRPPLAPLTDDYMAQDVGPNALTFTHGYGSGDGQGHMNAAPDFPDPLGRHALPLRDGVPGCSDAARFNMMPAGRDVAEQGPLHNWEDSCAPHQPSSLDMMLPEQRGGKRGPFKDPKLREQTAQTRRTGSCIRCRMQRIRCEMNLSDPGGVCLTCTNVATPKAGRLPCLRYKITDVKLYKPGQVAGYEWTRRWLNNITDPIQNWASSEVKLVSVSAGFSTKCIELEVRKFIPQDGDKLVRTWHYNGAKKSVEIPPYALINYEATKLTYSAHIDDIMTDTIRHVLGTSGGLLERTYFEAVKLMHHLSTPEDSRKLLNLTLRLWVSIRLSTTSGFLVGEETLGMSCGILDETSPNAGRIPMPPVLGAQLDLVLIHHIQTKLRREMLETLQKIVQKNKPATWLVTYLVSFILLHNTSLITRHDAGYARKHGMKRRFAREEKVREYHAGANILLGHFHYCNKGVFPFSDECKVKDLQGLADLGKEELQFVQATKDYVKGHRRKWERMRRAGEYDDDFFFVSQLFEEDWKPQATI</sequence>
<dbReference type="PANTHER" id="PTHR35392:SF3">
    <property type="entry name" value="ZN(2)-C6 FUNGAL-TYPE DOMAIN-CONTAINING PROTEIN"/>
    <property type="match status" value="1"/>
</dbReference>
<dbReference type="OrthoDB" id="3474066at2759"/>
<dbReference type="EMBL" id="NJES01001022">
    <property type="protein sequence ID" value="PHH68213.1"/>
    <property type="molecule type" value="Genomic_DNA"/>
</dbReference>
<evidence type="ECO:0000313" key="3">
    <source>
        <dbReference type="Proteomes" id="UP000226431"/>
    </source>
</evidence>
<evidence type="ECO:0000313" key="2">
    <source>
        <dbReference type="EMBL" id="PHH68213.1"/>
    </source>
</evidence>